<sequence>MPKFKQWHRATDLKNPDFCMGMLFPNKQQLKEAIVYYTVKNGRNVWFKKNDKERIRAICMKGCPFVIYGSRLHESTTFQIKTLEMNHVCTRDENVFWLNSKFLAERYANELMIDPDWSIELFRATIQKDYGQEVTTQQIYRARQRAEKLNRGTWVEQYNKLEQYAAILKQTNPGSTVFIKTQMRGDIRIFQRMYICFHACKIGFNQGCRPVIGLDGCFVKGQHPGQILAAVGIDGNNGMFPIAYAVVEIEN</sequence>
<evidence type="ECO:0000313" key="2">
    <source>
        <dbReference type="EMBL" id="TQD99513.1"/>
    </source>
</evidence>
<keyword evidence="3" id="KW-1185">Reference proteome</keyword>
<dbReference type="Proteomes" id="UP000315295">
    <property type="component" value="Unassembled WGS sequence"/>
</dbReference>
<accession>A0A540ML48</accession>
<name>A0A540ML48_MALBA</name>
<dbReference type="STRING" id="106549.A0A540ML48"/>
<dbReference type="PANTHER" id="PTHR31973">
    <property type="entry name" value="POLYPROTEIN, PUTATIVE-RELATED"/>
    <property type="match status" value="1"/>
</dbReference>
<dbReference type="Pfam" id="PF03108">
    <property type="entry name" value="DBD_Tnp_Mut"/>
    <property type="match status" value="1"/>
</dbReference>
<proteinExistence type="predicted"/>
<evidence type="ECO:0000313" key="3">
    <source>
        <dbReference type="Proteomes" id="UP000315295"/>
    </source>
</evidence>
<organism evidence="2 3">
    <name type="scientific">Malus baccata</name>
    <name type="common">Siberian crab apple</name>
    <name type="synonym">Pyrus baccata</name>
    <dbReference type="NCBI Taxonomy" id="106549"/>
    <lineage>
        <taxon>Eukaryota</taxon>
        <taxon>Viridiplantae</taxon>
        <taxon>Streptophyta</taxon>
        <taxon>Embryophyta</taxon>
        <taxon>Tracheophyta</taxon>
        <taxon>Spermatophyta</taxon>
        <taxon>Magnoliopsida</taxon>
        <taxon>eudicotyledons</taxon>
        <taxon>Gunneridae</taxon>
        <taxon>Pentapetalae</taxon>
        <taxon>rosids</taxon>
        <taxon>fabids</taxon>
        <taxon>Rosales</taxon>
        <taxon>Rosaceae</taxon>
        <taxon>Amygdaloideae</taxon>
        <taxon>Maleae</taxon>
        <taxon>Malus</taxon>
    </lineage>
</organism>
<dbReference type="EMBL" id="VIEB01000234">
    <property type="protein sequence ID" value="TQD99513.1"/>
    <property type="molecule type" value="Genomic_DNA"/>
</dbReference>
<dbReference type="AlphaFoldDB" id="A0A540ML48"/>
<dbReference type="InterPro" id="IPR004332">
    <property type="entry name" value="Transposase_MuDR"/>
</dbReference>
<feature type="domain" description="Transposase MuDR plant" evidence="1">
    <location>
        <begin position="20"/>
        <end position="80"/>
    </location>
</feature>
<dbReference type="PANTHER" id="PTHR31973:SF199">
    <property type="entry name" value="SWIM-TYPE DOMAIN-CONTAINING PROTEIN"/>
    <property type="match status" value="1"/>
</dbReference>
<gene>
    <name evidence="2" type="ORF">C1H46_014849</name>
</gene>
<protein>
    <recommendedName>
        <fullName evidence="1">Transposase MuDR plant domain-containing protein</fullName>
    </recommendedName>
</protein>
<comment type="caution">
    <text evidence="2">The sequence shown here is derived from an EMBL/GenBank/DDBJ whole genome shotgun (WGS) entry which is preliminary data.</text>
</comment>
<evidence type="ECO:0000259" key="1">
    <source>
        <dbReference type="Pfam" id="PF03108"/>
    </source>
</evidence>
<reference evidence="2 3" key="1">
    <citation type="journal article" date="2019" name="G3 (Bethesda)">
        <title>Sequencing of a Wild Apple (Malus baccata) Genome Unravels the Differences Between Cultivated and Wild Apple Species Regarding Disease Resistance and Cold Tolerance.</title>
        <authorList>
            <person name="Chen X."/>
        </authorList>
    </citation>
    <scope>NUCLEOTIDE SEQUENCE [LARGE SCALE GENOMIC DNA]</scope>
    <source>
        <strain evidence="3">cv. Shandingzi</strain>
        <tissue evidence="2">Leaves</tissue>
    </source>
</reference>